<evidence type="ECO:0000256" key="4">
    <source>
        <dbReference type="ARBA" id="ARBA00022827"/>
    </source>
</evidence>
<dbReference type="PROSITE" id="PS00624">
    <property type="entry name" value="GMC_OXRED_2"/>
    <property type="match status" value="1"/>
</dbReference>
<accession>A0ABS4QIP3</accession>
<protein>
    <submittedName>
        <fullName evidence="6">Choline dehydrogenase</fullName>
        <ecNumber evidence="6">1.1.99.1</ecNumber>
    </submittedName>
</protein>
<dbReference type="PIRSF" id="PIRSF000137">
    <property type="entry name" value="Alcohol_oxidase"/>
    <property type="match status" value="1"/>
</dbReference>
<sequence>MSKTFDYIVVGAGSAGCALAGRLAEDGTAEVALLEAGATDRKLLIRMPSGFAKMLKTPYDWNYSTTPQTHLRGRSLYWPRGRVLGGTSAFNGQVWSRCHRDDYDGWELPGWTFSAVEPYFRRAEQRRGGNETGHYGKDGPMRVCDPRVINPTTTAFLDAGAEAGFPRLADLNLPANDGFCAVAVNQRRGRRWSSADGYLGGAWRRRNLTILKNVQARRVLFSDSRAIGVEVSNRHGRIEHITAGKEVILSAGTIGSPQLLMLSGVGDPDHLRDMDIPLVHAAPEVGGNLQDHLSMPMFYHCPQPVTLASASTLANAARYQLLRRGPLASNLGEGVGFVRTRDDLSAPDCEIVWVPGAMIRHGFTPPAGHGITMLVQQLQPRSRGRITLTDNDIVVAPDIDPRYLSAESDLDVLRAGVRLAERVVGAAALRPYIAGPMAPWPGAVGDAELTDMIRRHAETAYHPVGTCRMGADPDSVVDPELQVRGVDGLRVADASVIPTIPRGHTHAPAVMIAERAADFIRGRTVAQP</sequence>
<comment type="similarity">
    <text evidence="2">Belongs to the GMC oxidoreductase family.</text>
</comment>
<dbReference type="EC" id="1.1.99.1" evidence="6"/>
<evidence type="ECO:0000313" key="6">
    <source>
        <dbReference type="EMBL" id="MBP2191583.1"/>
    </source>
</evidence>
<dbReference type="Gene3D" id="3.50.50.60">
    <property type="entry name" value="FAD/NAD(P)-binding domain"/>
    <property type="match status" value="1"/>
</dbReference>
<keyword evidence="7" id="KW-1185">Reference proteome</keyword>
<evidence type="ECO:0000256" key="2">
    <source>
        <dbReference type="ARBA" id="ARBA00010790"/>
    </source>
</evidence>
<dbReference type="InterPro" id="IPR007867">
    <property type="entry name" value="GMC_OxRtase_C"/>
</dbReference>
<dbReference type="GO" id="GO:0008812">
    <property type="term" value="F:choline dehydrogenase activity"/>
    <property type="evidence" value="ECO:0007669"/>
    <property type="project" value="UniProtKB-EC"/>
</dbReference>
<keyword evidence="3" id="KW-0285">Flavoprotein</keyword>
<proteinExistence type="inferred from homology"/>
<evidence type="ECO:0000256" key="3">
    <source>
        <dbReference type="ARBA" id="ARBA00022630"/>
    </source>
</evidence>
<dbReference type="InterPro" id="IPR012132">
    <property type="entry name" value="GMC_OxRdtase"/>
</dbReference>
<gene>
    <name evidence="6" type="ORF">BJ987_004484</name>
</gene>
<dbReference type="PANTHER" id="PTHR11552">
    <property type="entry name" value="GLUCOSE-METHANOL-CHOLINE GMC OXIDOREDUCTASE"/>
    <property type="match status" value="1"/>
</dbReference>
<keyword evidence="6" id="KW-0560">Oxidoreductase</keyword>
<evidence type="ECO:0000256" key="1">
    <source>
        <dbReference type="ARBA" id="ARBA00001974"/>
    </source>
</evidence>
<dbReference type="SUPFAM" id="SSF51905">
    <property type="entry name" value="FAD/NAD(P)-binding domain"/>
    <property type="match status" value="1"/>
</dbReference>
<dbReference type="InterPro" id="IPR036188">
    <property type="entry name" value="FAD/NAD-bd_sf"/>
</dbReference>
<feature type="domain" description="Glucose-methanol-choline oxidoreductase N-terminal" evidence="5">
    <location>
        <begin position="252"/>
        <end position="266"/>
    </location>
</feature>
<dbReference type="RefSeq" id="WP_209893409.1">
    <property type="nucleotide sequence ID" value="NZ_JAGGMR010000001.1"/>
</dbReference>
<dbReference type="InterPro" id="IPR000172">
    <property type="entry name" value="GMC_OxRdtase_N"/>
</dbReference>
<dbReference type="Pfam" id="PF05199">
    <property type="entry name" value="GMC_oxred_C"/>
    <property type="match status" value="1"/>
</dbReference>
<name>A0ABS4QIP3_9NOCA</name>
<evidence type="ECO:0000313" key="7">
    <source>
        <dbReference type="Proteomes" id="UP001519325"/>
    </source>
</evidence>
<dbReference type="Proteomes" id="UP001519325">
    <property type="component" value="Unassembled WGS sequence"/>
</dbReference>
<keyword evidence="4" id="KW-0274">FAD</keyword>
<dbReference type="PANTHER" id="PTHR11552:SF147">
    <property type="entry name" value="CHOLINE DEHYDROGENASE, MITOCHONDRIAL"/>
    <property type="match status" value="1"/>
</dbReference>
<reference evidence="6 7" key="1">
    <citation type="submission" date="2021-03" db="EMBL/GenBank/DDBJ databases">
        <title>Sequencing the genomes of 1000 actinobacteria strains.</title>
        <authorList>
            <person name="Klenk H.-P."/>
        </authorList>
    </citation>
    <scope>NUCLEOTIDE SEQUENCE [LARGE SCALE GENOMIC DNA]</scope>
    <source>
        <strain evidence="6 7">DSM 45516</strain>
    </source>
</reference>
<evidence type="ECO:0000259" key="5">
    <source>
        <dbReference type="PROSITE" id="PS00624"/>
    </source>
</evidence>
<organism evidence="6 7">
    <name type="scientific">Nocardia goodfellowii</name>
    <dbReference type="NCBI Taxonomy" id="882446"/>
    <lineage>
        <taxon>Bacteria</taxon>
        <taxon>Bacillati</taxon>
        <taxon>Actinomycetota</taxon>
        <taxon>Actinomycetes</taxon>
        <taxon>Mycobacteriales</taxon>
        <taxon>Nocardiaceae</taxon>
        <taxon>Nocardia</taxon>
    </lineage>
</organism>
<comment type="caution">
    <text evidence="6">The sequence shown here is derived from an EMBL/GenBank/DDBJ whole genome shotgun (WGS) entry which is preliminary data.</text>
</comment>
<dbReference type="Gene3D" id="3.30.560.10">
    <property type="entry name" value="Glucose Oxidase, domain 3"/>
    <property type="match status" value="1"/>
</dbReference>
<comment type="cofactor">
    <cofactor evidence="1">
        <name>FAD</name>
        <dbReference type="ChEBI" id="CHEBI:57692"/>
    </cofactor>
</comment>
<dbReference type="EMBL" id="JAGGMR010000001">
    <property type="protein sequence ID" value="MBP2191583.1"/>
    <property type="molecule type" value="Genomic_DNA"/>
</dbReference>
<dbReference type="PROSITE" id="PS51257">
    <property type="entry name" value="PROKAR_LIPOPROTEIN"/>
    <property type="match status" value="1"/>
</dbReference>
<dbReference type="SUPFAM" id="SSF54373">
    <property type="entry name" value="FAD-linked reductases, C-terminal domain"/>
    <property type="match status" value="1"/>
</dbReference>
<dbReference type="Pfam" id="PF00732">
    <property type="entry name" value="GMC_oxred_N"/>
    <property type="match status" value="1"/>
</dbReference>